<evidence type="ECO:0000256" key="1">
    <source>
        <dbReference type="ARBA" id="ARBA00009964"/>
    </source>
</evidence>
<geneLocation type="plasmid" evidence="3">
    <name>unnamed1</name>
</geneLocation>
<dbReference type="Proteomes" id="UP000182840">
    <property type="component" value="Plasmid unnamed1"/>
</dbReference>
<sequence length="145" mass="15939">MSGLDHRLEPEGEIRRFEVINGAMGRRRWSADDRARILEETLAPGAVVSAVARRHDLTPQQLFTWRREARKRAEADAKALAFVPALVAPEPATQKELKPPRAKRRAPRRRTASIEVEASGVTVRIGDGASSATIAAVIRALKVTS</sequence>
<feature type="region of interest" description="Disordered" evidence="2">
    <location>
        <begin position="90"/>
        <end position="111"/>
    </location>
</feature>
<dbReference type="NCBIfam" id="NF047595">
    <property type="entry name" value="IS66_ISRel24_TnpA"/>
    <property type="match status" value="1"/>
</dbReference>
<accession>A0A1L3SZX1</accession>
<comment type="similarity">
    <text evidence="1">Belongs to the transposase 8 family.</text>
</comment>
<gene>
    <name evidence="3" type="ORF">BSQ44_26090</name>
</gene>
<dbReference type="KEGG" id="meso:BSQ44_26090"/>
<dbReference type="SUPFAM" id="SSF48295">
    <property type="entry name" value="TrpR-like"/>
    <property type="match status" value="1"/>
</dbReference>
<dbReference type="GO" id="GO:0043565">
    <property type="term" value="F:sequence-specific DNA binding"/>
    <property type="evidence" value="ECO:0007669"/>
    <property type="project" value="InterPro"/>
</dbReference>
<evidence type="ECO:0008006" key="5">
    <source>
        <dbReference type="Google" id="ProtNLM"/>
    </source>
</evidence>
<dbReference type="Pfam" id="PF01527">
    <property type="entry name" value="HTH_Tnp_1"/>
    <property type="match status" value="1"/>
</dbReference>
<dbReference type="GO" id="GO:0004803">
    <property type="term" value="F:transposase activity"/>
    <property type="evidence" value="ECO:0007669"/>
    <property type="project" value="InterPro"/>
</dbReference>
<dbReference type="EMBL" id="CP018172">
    <property type="protein sequence ID" value="APH74979.1"/>
    <property type="molecule type" value="Genomic_DNA"/>
</dbReference>
<dbReference type="AlphaFoldDB" id="A0A1L3SZX1"/>
<dbReference type="InterPro" id="IPR036388">
    <property type="entry name" value="WH-like_DNA-bd_sf"/>
</dbReference>
<keyword evidence="4" id="KW-1185">Reference proteome</keyword>
<dbReference type="GO" id="GO:0006313">
    <property type="term" value="P:DNA transposition"/>
    <property type="evidence" value="ECO:0007669"/>
    <property type="project" value="InterPro"/>
</dbReference>
<organism evidence="3 4">
    <name type="scientific">Aquibium oceanicum</name>
    <dbReference type="NCBI Taxonomy" id="1670800"/>
    <lineage>
        <taxon>Bacteria</taxon>
        <taxon>Pseudomonadati</taxon>
        <taxon>Pseudomonadota</taxon>
        <taxon>Alphaproteobacteria</taxon>
        <taxon>Hyphomicrobiales</taxon>
        <taxon>Phyllobacteriaceae</taxon>
        <taxon>Aquibium</taxon>
    </lineage>
</organism>
<reference evidence="3 4" key="1">
    <citation type="submission" date="2016-11" db="EMBL/GenBank/DDBJ databases">
        <title>Mesorhizobium oceanicum sp. nov., isolated from deep seawater in South China Sea.</title>
        <authorList>
            <person name="Fu G.-Y."/>
        </authorList>
    </citation>
    <scope>NUCLEOTIDE SEQUENCE [LARGE SCALE GENOMIC DNA]</scope>
    <source>
        <strain evidence="3 4">B7</strain>
        <plasmid evidence="4">Plasmid unnamed1</plasmid>
    </source>
</reference>
<dbReference type="PANTHER" id="PTHR37936">
    <property type="entry name" value="TRANSPOSASE INSC FOR INSERTION ELEMENT IS2A-RELATED"/>
    <property type="match status" value="1"/>
</dbReference>
<keyword evidence="3" id="KW-0614">Plasmid</keyword>
<dbReference type="Gene3D" id="1.10.10.10">
    <property type="entry name" value="Winged helix-like DNA-binding domain superfamily/Winged helix DNA-binding domain"/>
    <property type="match status" value="1"/>
</dbReference>
<evidence type="ECO:0000313" key="3">
    <source>
        <dbReference type="EMBL" id="APH74979.1"/>
    </source>
</evidence>
<proteinExistence type="inferred from homology"/>
<feature type="compositionally biased region" description="Basic residues" evidence="2">
    <location>
        <begin position="100"/>
        <end position="111"/>
    </location>
</feature>
<dbReference type="InterPro" id="IPR010921">
    <property type="entry name" value="Trp_repressor/repl_initiator"/>
</dbReference>
<protein>
    <recommendedName>
        <fullName evidence="5">Transposase</fullName>
    </recommendedName>
</protein>
<evidence type="ECO:0000256" key="2">
    <source>
        <dbReference type="SAM" id="MobiDB-lite"/>
    </source>
</evidence>
<name>A0A1L3SZX1_9HYPH</name>
<evidence type="ECO:0000313" key="4">
    <source>
        <dbReference type="Proteomes" id="UP000182840"/>
    </source>
</evidence>
<dbReference type="InterPro" id="IPR002514">
    <property type="entry name" value="Transposase_8"/>
</dbReference>
<dbReference type="PANTHER" id="PTHR37936:SF3">
    <property type="entry name" value="TRANSPOSASE INSC FOR INSERTION ELEMENT IS2A-RELATED"/>
    <property type="match status" value="1"/>
</dbReference>